<dbReference type="PANTHER" id="PTHR47763">
    <property type="entry name" value="ALPHA-PROTEIN KINASE VWKA"/>
    <property type="match status" value="1"/>
</dbReference>
<dbReference type="EMBL" id="PZQS01000008">
    <property type="protein sequence ID" value="PVD26072.1"/>
    <property type="molecule type" value="Genomic_DNA"/>
</dbReference>
<evidence type="ECO:0000256" key="1">
    <source>
        <dbReference type="ARBA" id="ARBA00004613"/>
    </source>
</evidence>
<dbReference type="GO" id="GO:0004674">
    <property type="term" value="F:protein serine/threonine kinase activity"/>
    <property type="evidence" value="ECO:0007669"/>
    <property type="project" value="TreeGrafter"/>
</dbReference>
<evidence type="ECO:0000256" key="4">
    <source>
        <dbReference type="SAM" id="MobiDB-lite"/>
    </source>
</evidence>
<evidence type="ECO:0000313" key="7">
    <source>
        <dbReference type="Proteomes" id="UP000245119"/>
    </source>
</evidence>
<dbReference type="AlphaFoldDB" id="A0A2T7NY29"/>
<dbReference type="InterPro" id="IPR036465">
    <property type="entry name" value="vWFA_dom_sf"/>
</dbReference>
<feature type="region of interest" description="Disordered" evidence="4">
    <location>
        <begin position="92"/>
        <end position="116"/>
    </location>
</feature>
<sequence>MADTPVQPPLAKHDSKMLDLAFAMDTTGSMGSYIDAARDNVRRITEEIVAKETCDVRLALVNYRDHPPQEMTYVTQVHDFTPKIGEMKRWLDDTSASGGGDAPEAVADALHQPSGDTFPNGCPDGLDPMMTVRQMAEKAITLYVAGCEPSITPYKDFFAALAYVTGGQYVPLNAARALTSVIVGGAQEELSLEQWMDQVNEMVMAEVREQGEANVDMDSLTARVKHKLNTHGARSRQLKVNNSLLPAASDSVRSLSSCVHMEEVRKEWRPEPAPAASASSRSMFKKASASRPKSGTCESMAAPSPSRGGTRVLMATPSSSRGGTSESMVESLSLDCEKETLSGAPSYETAEDEISMGQAQRMLQKALMRNKISIPKK</sequence>
<dbReference type="PANTHER" id="PTHR47763:SF1">
    <property type="entry name" value="DUF659 DOMAIN-CONTAINING PROTEIN"/>
    <property type="match status" value="1"/>
</dbReference>
<dbReference type="Proteomes" id="UP000245119">
    <property type="component" value="Linkage Group LG8"/>
</dbReference>
<feature type="region of interest" description="Disordered" evidence="4">
    <location>
        <begin position="267"/>
        <end position="333"/>
    </location>
</feature>
<dbReference type="CDD" id="cd00198">
    <property type="entry name" value="vWFA"/>
    <property type="match status" value="1"/>
</dbReference>
<dbReference type="OrthoDB" id="301415at2759"/>
<evidence type="ECO:0000256" key="3">
    <source>
        <dbReference type="ARBA" id="ARBA00022729"/>
    </source>
</evidence>
<name>A0A2T7NY29_POMCA</name>
<accession>A0A2T7NY29</accession>
<dbReference type="InterPro" id="IPR056861">
    <property type="entry name" value="HMCN1-like_VWA"/>
</dbReference>
<dbReference type="Gene3D" id="3.40.50.410">
    <property type="entry name" value="von Willebrand factor, type A domain"/>
    <property type="match status" value="1"/>
</dbReference>
<keyword evidence="7" id="KW-1185">Reference proteome</keyword>
<gene>
    <name evidence="6" type="ORF">C0Q70_13740</name>
</gene>
<dbReference type="Pfam" id="PF25106">
    <property type="entry name" value="VWA_4"/>
    <property type="match status" value="1"/>
</dbReference>
<feature type="compositionally biased region" description="Polar residues" evidence="4">
    <location>
        <begin position="316"/>
        <end position="330"/>
    </location>
</feature>
<comment type="caution">
    <text evidence="6">The sequence shown here is derived from an EMBL/GenBank/DDBJ whole genome shotgun (WGS) entry which is preliminary data.</text>
</comment>
<keyword evidence="2" id="KW-0964">Secreted</keyword>
<organism evidence="6 7">
    <name type="scientific">Pomacea canaliculata</name>
    <name type="common">Golden apple snail</name>
    <dbReference type="NCBI Taxonomy" id="400727"/>
    <lineage>
        <taxon>Eukaryota</taxon>
        <taxon>Metazoa</taxon>
        <taxon>Spiralia</taxon>
        <taxon>Lophotrochozoa</taxon>
        <taxon>Mollusca</taxon>
        <taxon>Gastropoda</taxon>
        <taxon>Caenogastropoda</taxon>
        <taxon>Architaenioglossa</taxon>
        <taxon>Ampullarioidea</taxon>
        <taxon>Ampullariidae</taxon>
        <taxon>Pomacea</taxon>
    </lineage>
</organism>
<dbReference type="GO" id="GO:0005737">
    <property type="term" value="C:cytoplasm"/>
    <property type="evidence" value="ECO:0007669"/>
    <property type="project" value="TreeGrafter"/>
</dbReference>
<dbReference type="InterPro" id="IPR052969">
    <property type="entry name" value="Thr-specific_kinase-like"/>
</dbReference>
<protein>
    <recommendedName>
        <fullName evidence="5">Hemicentin-1-like von Willebrand factor A domain-containing protein</fullName>
    </recommendedName>
</protein>
<dbReference type="SUPFAM" id="SSF53300">
    <property type="entry name" value="vWA-like"/>
    <property type="match status" value="1"/>
</dbReference>
<comment type="subcellular location">
    <subcellularLocation>
        <location evidence="1">Secreted</location>
    </subcellularLocation>
</comment>
<reference evidence="6 7" key="1">
    <citation type="submission" date="2018-04" db="EMBL/GenBank/DDBJ databases">
        <title>The genome of golden apple snail Pomacea canaliculata provides insight into stress tolerance and invasive adaptation.</title>
        <authorList>
            <person name="Liu C."/>
            <person name="Liu B."/>
            <person name="Ren Y."/>
            <person name="Zhang Y."/>
            <person name="Wang H."/>
            <person name="Li S."/>
            <person name="Jiang F."/>
            <person name="Yin L."/>
            <person name="Zhang G."/>
            <person name="Qian W."/>
            <person name="Fan W."/>
        </authorList>
    </citation>
    <scope>NUCLEOTIDE SEQUENCE [LARGE SCALE GENOMIC DNA]</scope>
    <source>
        <strain evidence="6">SZHN2017</strain>
        <tissue evidence="6">Muscle</tissue>
    </source>
</reference>
<proteinExistence type="predicted"/>
<evidence type="ECO:0000256" key="2">
    <source>
        <dbReference type="ARBA" id="ARBA00022525"/>
    </source>
</evidence>
<feature type="domain" description="Hemicentin-1-like von Willebrand factor A" evidence="5">
    <location>
        <begin position="20"/>
        <end position="112"/>
    </location>
</feature>
<evidence type="ECO:0000313" key="6">
    <source>
        <dbReference type="EMBL" id="PVD26072.1"/>
    </source>
</evidence>
<keyword evidence="3" id="KW-0732">Signal</keyword>
<evidence type="ECO:0000259" key="5">
    <source>
        <dbReference type="Pfam" id="PF25106"/>
    </source>
</evidence>